<dbReference type="Pfam" id="PF13306">
    <property type="entry name" value="LRR_5"/>
    <property type="match status" value="1"/>
</dbReference>
<evidence type="ECO:0000313" key="1">
    <source>
        <dbReference type="EMBL" id="GFH47852.1"/>
    </source>
</evidence>
<comment type="caution">
    <text evidence="1">The sequence shown here is derived from an EMBL/GenBank/DDBJ whole genome shotgun (WGS) entry which is preliminary data.</text>
</comment>
<dbReference type="EMBL" id="BLLK01000023">
    <property type="protein sequence ID" value="GFH47852.1"/>
    <property type="molecule type" value="Genomic_DNA"/>
</dbReference>
<name>A0AAD3H264_9STRA</name>
<gene>
    <name evidence="1" type="ORF">CTEN210_04328</name>
</gene>
<proteinExistence type="predicted"/>
<keyword evidence="2" id="KW-1185">Reference proteome</keyword>
<accession>A0AAD3H264</accession>
<dbReference type="SUPFAM" id="SSF52058">
    <property type="entry name" value="L domain-like"/>
    <property type="match status" value="1"/>
</dbReference>
<dbReference type="AlphaFoldDB" id="A0AAD3H264"/>
<dbReference type="InterPro" id="IPR026906">
    <property type="entry name" value="LRR_5"/>
</dbReference>
<sequence>MRVQTEEWRRFVPGVRMYKGKKTLFYNGEKLWDIYSPEDKRTWEVVIILPGVEYKESKKLLLRAAILVHIKLSRNLEYIGEEAFMYCESLTSIFIPESCEEIGNHAFYKCTKLIILSVDLDGIYLGDYVIAKTKLKKALRPLIFFYTLHMRTEINMRIENINADEQFKLHRICSSCDPCEEDIQSIVKQKALCSLQEPNAIGITPIEYLVANPFADIDQNMLLKRYVLGMMGEKTSMKMT</sequence>
<reference evidence="1 2" key="1">
    <citation type="journal article" date="2021" name="Sci. Rep.">
        <title>The genome of the diatom Chaetoceros tenuissimus carries an ancient integrated fragment of an extant virus.</title>
        <authorList>
            <person name="Hongo Y."/>
            <person name="Kimura K."/>
            <person name="Takaki Y."/>
            <person name="Yoshida Y."/>
            <person name="Baba S."/>
            <person name="Kobayashi G."/>
            <person name="Nagasaki K."/>
            <person name="Hano T."/>
            <person name="Tomaru Y."/>
        </authorList>
    </citation>
    <scope>NUCLEOTIDE SEQUENCE [LARGE SCALE GENOMIC DNA]</scope>
    <source>
        <strain evidence="1 2">NIES-3715</strain>
    </source>
</reference>
<dbReference type="Gene3D" id="3.80.10.10">
    <property type="entry name" value="Ribonuclease Inhibitor"/>
    <property type="match status" value="1"/>
</dbReference>
<dbReference type="Proteomes" id="UP001054902">
    <property type="component" value="Unassembled WGS sequence"/>
</dbReference>
<dbReference type="InterPro" id="IPR032675">
    <property type="entry name" value="LRR_dom_sf"/>
</dbReference>
<organism evidence="1 2">
    <name type="scientific">Chaetoceros tenuissimus</name>
    <dbReference type="NCBI Taxonomy" id="426638"/>
    <lineage>
        <taxon>Eukaryota</taxon>
        <taxon>Sar</taxon>
        <taxon>Stramenopiles</taxon>
        <taxon>Ochrophyta</taxon>
        <taxon>Bacillariophyta</taxon>
        <taxon>Coscinodiscophyceae</taxon>
        <taxon>Chaetocerotophycidae</taxon>
        <taxon>Chaetocerotales</taxon>
        <taxon>Chaetocerotaceae</taxon>
        <taxon>Chaetoceros</taxon>
    </lineage>
</organism>
<evidence type="ECO:0000313" key="2">
    <source>
        <dbReference type="Proteomes" id="UP001054902"/>
    </source>
</evidence>
<protein>
    <recommendedName>
        <fullName evidence="3">Leucine-rich repeat domain-containing protein</fullName>
    </recommendedName>
</protein>
<evidence type="ECO:0008006" key="3">
    <source>
        <dbReference type="Google" id="ProtNLM"/>
    </source>
</evidence>